<dbReference type="GO" id="GO:0016746">
    <property type="term" value="F:acyltransferase activity"/>
    <property type="evidence" value="ECO:0007669"/>
    <property type="project" value="InterPro"/>
</dbReference>
<accession>A0A1V5SSV9</accession>
<evidence type="ECO:0000259" key="1">
    <source>
        <dbReference type="Pfam" id="PF00198"/>
    </source>
</evidence>
<protein>
    <submittedName>
        <fullName evidence="2">Branched-chain alpha-keto acid dehydrogenase subunit E2</fullName>
    </submittedName>
</protein>
<evidence type="ECO:0000313" key="2">
    <source>
        <dbReference type="EMBL" id="OQA57619.1"/>
    </source>
</evidence>
<dbReference type="EMBL" id="MWBQ01000088">
    <property type="protein sequence ID" value="OQA57619.1"/>
    <property type="molecule type" value="Genomic_DNA"/>
</dbReference>
<dbReference type="SUPFAM" id="SSF52777">
    <property type="entry name" value="CoA-dependent acyltransferases"/>
    <property type="match status" value="1"/>
</dbReference>
<dbReference type="InterPro" id="IPR023213">
    <property type="entry name" value="CAT-like_dom_sf"/>
</dbReference>
<dbReference type="Pfam" id="PF00198">
    <property type="entry name" value="2-oxoacid_dh"/>
    <property type="match status" value="1"/>
</dbReference>
<name>A0A1V5SSV9_9BACT</name>
<sequence length="298" mass="34464">MTEEKKNKRFLTRGYRRDGTWLKDANPMHRLEPFIFKTRNGSCIYFREKLDITHTLEYLQERNLNRSPEKKFTLFHILMTAMVRTAILKPGINRFIAGKRIYQRNNMQISYLVKQEKTEAARMLAVKETFCSSDTLDQVAEKVLLSIERARHENAADSESLVKTFSKLPGWMISFVVAFLRWLDNFGLVPESITSSDPFYASAFVANIGSLGVNAPYHHLYEWGTVSLFVAMGKYAEELSLDQDGKLVKKTLVEITFTVDERIADGFYLARALQTFKQLMEHPEELEKPVEEGMHNDT</sequence>
<reference evidence="2" key="1">
    <citation type="submission" date="2017-02" db="EMBL/GenBank/DDBJ databases">
        <title>Delving into the versatile metabolic prowess of the omnipresent phylum Bacteroidetes.</title>
        <authorList>
            <person name="Nobu M.K."/>
            <person name="Mei R."/>
            <person name="Narihiro T."/>
            <person name="Kuroda K."/>
            <person name="Liu W.-T."/>
        </authorList>
    </citation>
    <scope>NUCLEOTIDE SEQUENCE</scope>
    <source>
        <strain evidence="2">ADurb.Bin276</strain>
    </source>
</reference>
<dbReference type="Gene3D" id="3.30.559.10">
    <property type="entry name" value="Chloramphenicol acetyltransferase-like domain"/>
    <property type="match status" value="1"/>
</dbReference>
<organism evidence="2">
    <name type="scientific">Candidatus Atribacter allofermentans</name>
    <dbReference type="NCBI Taxonomy" id="1852833"/>
    <lineage>
        <taxon>Bacteria</taxon>
        <taxon>Pseudomonadati</taxon>
        <taxon>Atribacterota</taxon>
        <taxon>Atribacteria</taxon>
        <taxon>Atribacterales</taxon>
        <taxon>Atribacteraceae</taxon>
        <taxon>Atribacter</taxon>
    </lineage>
</organism>
<comment type="caution">
    <text evidence="2">The sequence shown here is derived from an EMBL/GenBank/DDBJ whole genome shotgun (WGS) entry which is preliminary data.</text>
</comment>
<dbReference type="InterPro" id="IPR001078">
    <property type="entry name" value="2-oxoacid_DH_actylTfrase"/>
</dbReference>
<feature type="domain" description="2-oxoacid dehydrogenase acyltransferase catalytic" evidence="1">
    <location>
        <begin position="204"/>
        <end position="286"/>
    </location>
</feature>
<proteinExistence type="predicted"/>
<dbReference type="Proteomes" id="UP000485569">
    <property type="component" value="Unassembled WGS sequence"/>
</dbReference>
<gene>
    <name evidence="2" type="ORF">BWY41_01242</name>
</gene>
<dbReference type="AlphaFoldDB" id="A0A1V5SSV9"/>